<evidence type="ECO:0000256" key="1">
    <source>
        <dbReference type="ARBA" id="ARBA00004123"/>
    </source>
</evidence>
<dbReference type="GO" id="GO:0005737">
    <property type="term" value="C:cytoplasm"/>
    <property type="evidence" value="ECO:0007669"/>
    <property type="project" value="UniProtKB-SubCell"/>
</dbReference>
<proteinExistence type="predicted"/>
<sequence length="187" mass="20581">MVKKAGKVSKHSRAARRLEFTDTEAQSLAELPRAQNLDVTNKLIRTASKNEQLLEAKMKKKQKTANKVGKKVAAKSALENLDNERIARALNVSHRLDGKVERAKSRAKYVQGARKAGWDSTNESIRRDLAKLTGQKAVQENSGEEGQEDAMEDDDAGEDESGQESQAQETRSVSTNVFGLLSDDVEA</sequence>
<dbReference type="OrthoDB" id="4068492at2759"/>
<dbReference type="Proteomes" id="UP000190274">
    <property type="component" value="Chromosome A"/>
</dbReference>
<keyword evidence="6" id="KW-0539">Nucleus</keyword>
<dbReference type="GO" id="GO:0030687">
    <property type="term" value="C:preribosome, large subunit precursor"/>
    <property type="evidence" value="ECO:0007669"/>
    <property type="project" value="EnsemblFungi"/>
</dbReference>
<dbReference type="STRING" id="1266660.A0A1G4IQZ9"/>
<organism evidence="8 9">
    <name type="scientific">Lachancea dasiensis</name>
    <dbReference type="NCBI Taxonomy" id="1072105"/>
    <lineage>
        <taxon>Eukaryota</taxon>
        <taxon>Fungi</taxon>
        <taxon>Dikarya</taxon>
        <taxon>Ascomycota</taxon>
        <taxon>Saccharomycotina</taxon>
        <taxon>Saccharomycetes</taxon>
        <taxon>Saccharomycetales</taxon>
        <taxon>Saccharomycetaceae</taxon>
        <taxon>Lachancea</taxon>
    </lineage>
</organism>
<name>A0A1G4IQZ9_9SACH</name>
<dbReference type="InterPro" id="IPR022784">
    <property type="entry name" value="Ribosome_bgen_Alb1"/>
</dbReference>
<dbReference type="PANTHER" id="PTHR28280:SF1">
    <property type="entry name" value="SHUTTLING PRE-60S FACTOR ECM1"/>
    <property type="match status" value="1"/>
</dbReference>
<dbReference type="Pfam" id="PF09135">
    <property type="entry name" value="Alb1"/>
    <property type="match status" value="1"/>
</dbReference>
<dbReference type="PANTHER" id="PTHR28280">
    <property type="entry name" value="SHUTTLING PRE-60S FACTOR ECM1"/>
    <property type="match status" value="1"/>
</dbReference>
<keyword evidence="4" id="KW-0963">Cytoplasm</keyword>
<dbReference type="GO" id="GO:1990275">
    <property type="term" value="F:preribosome binding"/>
    <property type="evidence" value="ECO:0007669"/>
    <property type="project" value="EnsemblFungi"/>
</dbReference>
<feature type="compositionally biased region" description="Polar residues" evidence="7">
    <location>
        <begin position="166"/>
        <end position="177"/>
    </location>
</feature>
<dbReference type="GO" id="GO:0005730">
    <property type="term" value="C:nucleolus"/>
    <property type="evidence" value="ECO:0007669"/>
    <property type="project" value="EnsemblFungi"/>
</dbReference>
<accession>A0A1G4IQZ9</accession>
<evidence type="ECO:0000256" key="2">
    <source>
        <dbReference type="ARBA" id="ARBA00004496"/>
    </source>
</evidence>
<dbReference type="InterPro" id="IPR053278">
    <property type="entry name" value="Pre-60S_factor_ECM1"/>
</dbReference>
<keyword evidence="3" id="KW-0813">Transport</keyword>
<gene>
    <name evidence="8" type="ORF">LADA_0A08988G</name>
</gene>
<protein>
    <submittedName>
        <fullName evidence="8">LADA_0A08988g1_1</fullName>
    </submittedName>
</protein>
<dbReference type="EMBL" id="LT598460">
    <property type="protein sequence ID" value="SCU78978.1"/>
    <property type="molecule type" value="Genomic_DNA"/>
</dbReference>
<keyword evidence="9" id="KW-1185">Reference proteome</keyword>
<evidence type="ECO:0000313" key="8">
    <source>
        <dbReference type="EMBL" id="SCU78978.1"/>
    </source>
</evidence>
<dbReference type="AlphaFoldDB" id="A0A1G4IQZ9"/>
<dbReference type="GO" id="GO:0000055">
    <property type="term" value="P:ribosomal large subunit export from nucleus"/>
    <property type="evidence" value="ECO:0007669"/>
    <property type="project" value="EnsemblFungi"/>
</dbReference>
<keyword evidence="5" id="KW-0690">Ribosome biogenesis</keyword>
<evidence type="ECO:0000313" key="9">
    <source>
        <dbReference type="Proteomes" id="UP000190274"/>
    </source>
</evidence>
<evidence type="ECO:0000256" key="5">
    <source>
        <dbReference type="ARBA" id="ARBA00022517"/>
    </source>
</evidence>
<feature type="region of interest" description="Disordered" evidence="7">
    <location>
        <begin position="100"/>
        <end position="187"/>
    </location>
</feature>
<comment type="subcellular location">
    <subcellularLocation>
        <location evidence="2">Cytoplasm</location>
    </subcellularLocation>
    <subcellularLocation>
        <location evidence="1">Nucleus</location>
    </subcellularLocation>
</comment>
<evidence type="ECO:0000256" key="4">
    <source>
        <dbReference type="ARBA" id="ARBA00022490"/>
    </source>
</evidence>
<feature type="compositionally biased region" description="Acidic residues" evidence="7">
    <location>
        <begin position="142"/>
        <end position="162"/>
    </location>
</feature>
<reference evidence="8 9" key="1">
    <citation type="submission" date="2016-03" db="EMBL/GenBank/DDBJ databases">
        <authorList>
            <person name="Devillers H."/>
        </authorList>
    </citation>
    <scope>NUCLEOTIDE SEQUENCE [LARGE SCALE GENOMIC DNA]</scope>
    <source>
        <strain evidence="8">CBS 10888</strain>
    </source>
</reference>
<evidence type="ECO:0000256" key="7">
    <source>
        <dbReference type="SAM" id="MobiDB-lite"/>
    </source>
</evidence>
<evidence type="ECO:0000256" key="3">
    <source>
        <dbReference type="ARBA" id="ARBA00022448"/>
    </source>
</evidence>
<evidence type="ECO:0000256" key="6">
    <source>
        <dbReference type="ARBA" id="ARBA00023242"/>
    </source>
</evidence>